<dbReference type="RefSeq" id="WP_155340439.1">
    <property type="nucleotide sequence ID" value="NZ_BAAABN010000043.1"/>
</dbReference>
<name>A0A5M3W8J9_9ACTN</name>
<evidence type="ECO:0000313" key="4">
    <source>
        <dbReference type="Proteomes" id="UP000334990"/>
    </source>
</evidence>
<accession>A0A5M3W8J9</accession>
<sequence>MKRITAVSGLVAAGGLLAASFTGAANAAPKFTTSAKLNTPAQAAATLEFWTSDGGANLKAADPFGLEHKRVPKHVSTGGPAADGKPGVVPATADIPAAAAKTKNVNLPKSTGRVFFVVGDDLYSCSASSVQSTYKNLVATAGHCVYDPVGNTGTLDKWIFVPGYYQGKSPWGVYIGKQAFTHYDWDVYEDADRDYAFVTVYNGIARSKGQWIDVGPLGAKVGGQGLAYNQAVGKATYVFGYPTMAHEDGDYAYTGHTLKYCYGKTQYPLVESSVKVEEHVALRCSMTGGASGGPWLIGYSSNRRLGYINGVTSLGGDTDGNLRSDLITSPYFDSETFGVYKAAAPLWSGSIVKKDGTLGLTEVK</sequence>
<dbReference type="OrthoDB" id="3507155at2"/>
<keyword evidence="4" id="KW-1185">Reference proteome</keyword>
<feature type="chain" id="PRO_5024391231" evidence="2">
    <location>
        <begin position="28"/>
        <end position="364"/>
    </location>
</feature>
<gene>
    <name evidence="3" type="ORF">Acor_64000</name>
</gene>
<dbReference type="EMBL" id="BLAD01000080">
    <property type="protein sequence ID" value="GES04332.1"/>
    <property type="molecule type" value="Genomic_DNA"/>
</dbReference>
<comment type="caution">
    <text evidence="3">The sequence shown here is derived from an EMBL/GenBank/DDBJ whole genome shotgun (WGS) entry which is preliminary data.</text>
</comment>
<dbReference type="InterPro" id="IPR050966">
    <property type="entry name" value="Glutamyl_endopeptidase"/>
</dbReference>
<organism evidence="3 4">
    <name type="scientific">Acrocarpospora corrugata</name>
    <dbReference type="NCBI Taxonomy" id="35763"/>
    <lineage>
        <taxon>Bacteria</taxon>
        <taxon>Bacillati</taxon>
        <taxon>Actinomycetota</taxon>
        <taxon>Actinomycetes</taxon>
        <taxon>Streptosporangiales</taxon>
        <taxon>Streptosporangiaceae</taxon>
        <taxon>Acrocarpospora</taxon>
    </lineage>
</organism>
<proteinExistence type="predicted"/>
<reference evidence="3 4" key="1">
    <citation type="submission" date="2019-10" db="EMBL/GenBank/DDBJ databases">
        <title>Whole genome shotgun sequence of Acrocarpospora corrugata NBRC 13972.</title>
        <authorList>
            <person name="Ichikawa N."/>
            <person name="Kimura A."/>
            <person name="Kitahashi Y."/>
            <person name="Komaki H."/>
            <person name="Oguchi A."/>
        </authorList>
    </citation>
    <scope>NUCLEOTIDE SEQUENCE [LARGE SCALE GENOMIC DNA]</scope>
    <source>
        <strain evidence="3 4">NBRC 13972</strain>
    </source>
</reference>
<evidence type="ECO:0000256" key="1">
    <source>
        <dbReference type="ARBA" id="ARBA00022729"/>
    </source>
</evidence>
<keyword evidence="1 2" id="KW-0732">Signal</keyword>
<evidence type="ECO:0000256" key="2">
    <source>
        <dbReference type="SAM" id="SignalP"/>
    </source>
</evidence>
<evidence type="ECO:0000313" key="3">
    <source>
        <dbReference type="EMBL" id="GES04332.1"/>
    </source>
</evidence>
<dbReference type="InterPro" id="IPR009003">
    <property type="entry name" value="Peptidase_S1_PA"/>
</dbReference>
<dbReference type="InterPro" id="IPR043504">
    <property type="entry name" value="Peptidase_S1_PA_chymotrypsin"/>
</dbReference>
<feature type="signal peptide" evidence="2">
    <location>
        <begin position="1"/>
        <end position="27"/>
    </location>
</feature>
<dbReference type="AlphaFoldDB" id="A0A5M3W8J9"/>
<dbReference type="PANTHER" id="PTHR15462">
    <property type="entry name" value="SERINE PROTEASE"/>
    <property type="match status" value="1"/>
</dbReference>
<protein>
    <submittedName>
        <fullName evidence="3">Peptidase</fullName>
    </submittedName>
</protein>
<dbReference type="Gene3D" id="2.40.10.10">
    <property type="entry name" value="Trypsin-like serine proteases"/>
    <property type="match status" value="2"/>
</dbReference>
<dbReference type="SUPFAM" id="SSF50494">
    <property type="entry name" value="Trypsin-like serine proteases"/>
    <property type="match status" value="1"/>
</dbReference>
<dbReference type="Proteomes" id="UP000334990">
    <property type="component" value="Unassembled WGS sequence"/>
</dbReference>